<dbReference type="SUPFAM" id="SSF46785">
    <property type="entry name" value="Winged helix' DNA-binding domain"/>
    <property type="match status" value="1"/>
</dbReference>
<dbReference type="SUPFAM" id="SSF53850">
    <property type="entry name" value="Periplasmic binding protein-like II"/>
    <property type="match status" value="1"/>
</dbReference>
<comment type="similarity">
    <text evidence="1">Belongs to the LysR transcriptional regulatory family.</text>
</comment>
<evidence type="ECO:0000313" key="6">
    <source>
        <dbReference type="EMBL" id="SJZ38833.1"/>
    </source>
</evidence>
<protein>
    <submittedName>
        <fullName evidence="6">DNA-binding transcriptional regulator, LysR family</fullName>
    </submittedName>
</protein>
<keyword evidence="4" id="KW-0804">Transcription</keyword>
<dbReference type="InterPro" id="IPR005119">
    <property type="entry name" value="LysR_subst-bd"/>
</dbReference>
<dbReference type="Gene3D" id="1.10.10.10">
    <property type="entry name" value="Winged helix-like DNA-binding domain superfamily/Winged helix DNA-binding domain"/>
    <property type="match status" value="1"/>
</dbReference>
<dbReference type="AlphaFoldDB" id="A0A1T4K951"/>
<dbReference type="CDD" id="cd08423">
    <property type="entry name" value="PBP2_LTTR_like_6"/>
    <property type="match status" value="1"/>
</dbReference>
<evidence type="ECO:0000256" key="2">
    <source>
        <dbReference type="ARBA" id="ARBA00023015"/>
    </source>
</evidence>
<dbReference type="GO" id="GO:0032993">
    <property type="term" value="C:protein-DNA complex"/>
    <property type="evidence" value="ECO:0007669"/>
    <property type="project" value="TreeGrafter"/>
</dbReference>
<dbReference type="InterPro" id="IPR036390">
    <property type="entry name" value="WH_DNA-bd_sf"/>
</dbReference>
<evidence type="ECO:0000259" key="5">
    <source>
        <dbReference type="PROSITE" id="PS50931"/>
    </source>
</evidence>
<sequence>MIDVRRLQLLQALDKHHTVAATAEALNVTPSAVSQQLAALAKDTGVALVERKGRRFLLTGAARVLLDHARVIFAEMERAEADLAQYADGTLGVVRVGSFATGISDLIAPAVAGLRRTHPGWRFEIVQAEPEESTEMLLTGALDLAVTMSSVHLPASGTPDFRMDPIMVEPFDAVLPYDHPLAVSPELDLARDLVDADWIMSAPGTAWYDCVAAACNQVGFQPRVVHTVDEFSAVFALVSAGLGVALMPRLAWTGLSMPHVVVRSVRNGPRRHIFCVSRAGGNPEPLLTAMRQAASKVPVPSASPLMVASSSAF</sequence>
<evidence type="ECO:0000256" key="1">
    <source>
        <dbReference type="ARBA" id="ARBA00009437"/>
    </source>
</evidence>
<dbReference type="InterPro" id="IPR000847">
    <property type="entry name" value="LysR_HTH_N"/>
</dbReference>
<keyword evidence="2" id="KW-0805">Transcription regulation</keyword>
<evidence type="ECO:0000256" key="4">
    <source>
        <dbReference type="ARBA" id="ARBA00023163"/>
    </source>
</evidence>
<dbReference type="GO" id="GO:0003700">
    <property type="term" value="F:DNA-binding transcription factor activity"/>
    <property type="evidence" value="ECO:0007669"/>
    <property type="project" value="InterPro"/>
</dbReference>
<name>A0A1T4K951_9ACTN</name>
<dbReference type="RefSeq" id="WP_078759676.1">
    <property type="nucleotide sequence ID" value="NZ_FUWS01000001.1"/>
</dbReference>
<dbReference type="InterPro" id="IPR011991">
    <property type="entry name" value="ArsR-like_HTH"/>
</dbReference>
<dbReference type="InterPro" id="IPR036388">
    <property type="entry name" value="WH-like_DNA-bd_sf"/>
</dbReference>
<dbReference type="Pfam" id="PF00126">
    <property type="entry name" value="HTH_1"/>
    <property type="match status" value="1"/>
</dbReference>
<dbReference type="Pfam" id="PF03466">
    <property type="entry name" value="LysR_substrate"/>
    <property type="match status" value="1"/>
</dbReference>
<feature type="domain" description="HTH lysR-type" evidence="5">
    <location>
        <begin position="2"/>
        <end position="59"/>
    </location>
</feature>
<evidence type="ECO:0000256" key="3">
    <source>
        <dbReference type="ARBA" id="ARBA00023125"/>
    </source>
</evidence>
<dbReference type="CDD" id="cd00090">
    <property type="entry name" value="HTH_ARSR"/>
    <property type="match status" value="1"/>
</dbReference>
<dbReference type="OrthoDB" id="3636008at2"/>
<dbReference type="PANTHER" id="PTHR30346:SF29">
    <property type="entry name" value="LYSR SUBSTRATE-BINDING"/>
    <property type="match status" value="1"/>
</dbReference>
<dbReference type="Proteomes" id="UP000190637">
    <property type="component" value="Unassembled WGS sequence"/>
</dbReference>
<dbReference type="GO" id="GO:0003677">
    <property type="term" value="F:DNA binding"/>
    <property type="evidence" value="ECO:0007669"/>
    <property type="project" value="UniProtKB-KW"/>
</dbReference>
<dbReference type="Gene3D" id="3.40.190.10">
    <property type="entry name" value="Periplasmic binding protein-like II"/>
    <property type="match status" value="2"/>
</dbReference>
<dbReference type="PROSITE" id="PS50931">
    <property type="entry name" value="HTH_LYSR"/>
    <property type="match status" value="1"/>
</dbReference>
<organism evidence="6 7">
    <name type="scientific">Marinactinospora thermotolerans DSM 45154</name>
    <dbReference type="NCBI Taxonomy" id="1122192"/>
    <lineage>
        <taxon>Bacteria</taxon>
        <taxon>Bacillati</taxon>
        <taxon>Actinomycetota</taxon>
        <taxon>Actinomycetes</taxon>
        <taxon>Streptosporangiales</taxon>
        <taxon>Nocardiopsidaceae</taxon>
        <taxon>Marinactinospora</taxon>
    </lineage>
</organism>
<evidence type="ECO:0000313" key="7">
    <source>
        <dbReference type="Proteomes" id="UP000190637"/>
    </source>
</evidence>
<dbReference type="PANTHER" id="PTHR30346">
    <property type="entry name" value="TRANSCRIPTIONAL DUAL REGULATOR HCAR-RELATED"/>
    <property type="match status" value="1"/>
</dbReference>
<dbReference type="STRING" id="1122192.SAMN02745673_00238"/>
<gene>
    <name evidence="6" type="ORF">SAMN02745673_00238</name>
</gene>
<keyword evidence="3 6" id="KW-0238">DNA-binding</keyword>
<proteinExistence type="inferred from homology"/>
<accession>A0A1T4K951</accession>
<reference evidence="6 7" key="1">
    <citation type="submission" date="2017-02" db="EMBL/GenBank/DDBJ databases">
        <authorList>
            <person name="Peterson S.W."/>
        </authorList>
    </citation>
    <scope>NUCLEOTIDE SEQUENCE [LARGE SCALE GENOMIC DNA]</scope>
    <source>
        <strain evidence="6 7">DSM 45154</strain>
    </source>
</reference>
<dbReference type="EMBL" id="FUWS01000001">
    <property type="protein sequence ID" value="SJZ38833.1"/>
    <property type="molecule type" value="Genomic_DNA"/>
</dbReference>
<keyword evidence="7" id="KW-1185">Reference proteome</keyword>